<gene>
    <name evidence="2" type="ORF">Acr_15g0013840</name>
</gene>
<protein>
    <submittedName>
        <fullName evidence="2">Uncharacterized protein</fullName>
    </submittedName>
</protein>
<evidence type="ECO:0000256" key="1">
    <source>
        <dbReference type="SAM" id="MobiDB-lite"/>
    </source>
</evidence>
<dbReference type="EMBL" id="BJWL01000015">
    <property type="protein sequence ID" value="GFZ02776.1"/>
    <property type="molecule type" value="Genomic_DNA"/>
</dbReference>
<dbReference type="Proteomes" id="UP000585474">
    <property type="component" value="Unassembled WGS sequence"/>
</dbReference>
<comment type="caution">
    <text evidence="2">The sequence shown here is derived from an EMBL/GenBank/DDBJ whole genome shotgun (WGS) entry which is preliminary data.</text>
</comment>
<evidence type="ECO:0000313" key="2">
    <source>
        <dbReference type="EMBL" id="GFZ02776.1"/>
    </source>
</evidence>
<feature type="region of interest" description="Disordered" evidence="1">
    <location>
        <begin position="14"/>
        <end position="125"/>
    </location>
</feature>
<proteinExistence type="predicted"/>
<evidence type="ECO:0000313" key="3">
    <source>
        <dbReference type="Proteomes" id="UP000585474"/>
    </source>
</evidence>
<organism evidence="2 3">
    <name type="scientific">Actinidia rufa</name>
    <dbReference type="NCBI Taxonomy" id="165716"/>
    <lineage>
        <taxon>Eukaryota</taxon>
        <taxon>Viridiplantae</taxon>
        <taxon>Streptophyta</taxon>
        <taxon>Embryophyta</taxon>
        <taxon>Tracheophyta</taxon>
        <taxon>Spermatophyta</taxon>
        <taxon>Magnoliopsida</taxon>
        <taxon>eudicotyledons</taxon>
        <taxon>Gunneridae</taxon>
        <taxon>Pentapetalae</taxon>
        <taxon>asterids</taxon>
        <taxon>Ericales</taxon>
        <taxon>Actinidiaceae</taxon>
        <taxon>Actinidia</taxon>
    </lineage>
</organism>
<dbReference type="OrthoDB" id="6761949at2759"/>
<reference evidence="2 3" key="1">
    <citation type="submission" date="2019-07" db="EMBL/GenBank/DDBJ databases">
        <title>De Novo Assembly of kiwifruit Actinidia rufa.</title>
        <authorList>
            <person name="Sugita-Konishi S."/>
            <person name="Sato K."/>
            <person name="Mori E."/>
            <person name="Abe Y."/>
            <person name="Kisaki G."/>
            <person name="Hamano K."/>
            <person name="Suezawa K."/>
            <person name="Otani M."/>
            <person name="Fukuda T."/>
            <person name="Manabe T."/>
            <person name="Gomi K."/>
            <person name="Tabuchi M."/>
            <person name="Akimitsu K."/>
            <person name="Kataoka I."/>
        </authorList>
    </citation>
    <scope>NUCLEOTIDE SEQUENCE [LARGE SCALE GENOMIC DNA]</scope>
    <source>
        <strain evidence="3">cv. Fuchu</strain>
    </source>
</reference>
<name>A0A7J0FVS0_9ERIC</name>
<keyword evidence="3" id="KW-1185">Reference proteome</keyword>
<dbReference type="AlphaFoldDB" id="A0A7J0FVS0"/>
<feature type="compositionally biased region" description="Basic residues" evidence="1">
    <location>
        <begin position="101"/>
        <end position="110"/>
    </location>
</feature>
<sequence length="423" mass="46753">MNNDSTLSICCSSRQYGAPAPNRVGNGVRTRPHAPFEDRRVRSVSATRPGRSHALPRARGGPTHPHVPRRGGHAPRGATMHVPRAEGSCPRAARSEEGQHTRRTRARATRRKETSEGDYSGETYERVPEFGHQLTSVDLQFDDEMQTLLFLSPCQSWETLVVSLSNSAPNGKLTTSMVMDALFNEEARRREMGSTDQNSAYLHLCRDERCSLHMQHAMDVYGWRTTQLAELLAEDSKGCSLTLVEEFSEFLRKTRRCCGKEDWRAIPIGGECPDRRSTVRHGPVVLVERMDKGSNRCTEYAKQAQGSSEKGDQVDFEKLYSEGAVTPKQVSFALDLINGSVLSVLRTREERWSHDNSQSDVLAAHRWGVWGTPVGGAGHLGEKGAGILLMGELDQKLSGGQLEDIRLPSSGLEGEIVESSQSG</sequence>
<accession>A0A7J0FVS0</accession>